<accession>A0A0V0I0B4</accession>
<sequence length="79" mass="8931">MSMMGIRAIFGQYSPLLNSSSSLSNGQLRISSLEREEGIPFNGRDWRLGQWEISSSEREEGSADSESDWRLGQFTVCRL</sequence>
<proteinExistence type="predicted"/>
<dbReference type="EMBL" id="GEDG01012911">
    <property type="protein sequence ID" value="JAP25799.1"/>
    <property type="molecule type" value="Transcribed_RNA"/>
</dbReference>
<reference evidence="1" key="1">
    <citation type="submission" date="2015-12" db="EMBL/GenBank/DDBJ databases">
        <title>Gene expression during late stages of embryo sac development: a critical building block for successful pollen-pistil interactions.</title>
        <authorList>
            <person name="Liu Y."/>
            <person name="Joly V."/>
            <person name="Sabar M."/>
            <person name="Matton D.P."/>
        </authorList>
    </citation>
    <scope>NUCLEOTIDE SEQUENCE</scope>
</reference>
<dbReference type="AlphaFoldDB" id="A0A0V0I0B4"/>
<protein>
    <submittedName>
        <fullName evidence="1">Putative ovule protein</fullName>
    </submittedName>
</protein>
<name>A0A0V0I0B4_SOLCH</name>
<organism evidence="1">
    <name type="scientific">Solanum chacoense</name>
    <name type="common">Chaco potato</name>
    <dbReference type="NCBI Taxonomy" id="4108"/>
    <lineage>
        <taxon>Eukaryota</taxon>
        <taxon>Viridiplantae</taxon>
        <taxon>Streptophyta</taxon>
        <taxon>Embryophyta</taxon>
        <taxon>Tracheophyta</taxon>
        <taxon>Spermatophyta</taxon>
        <taxon>Magnoliopsida</taxon>
        <taxon>eudicotyledons</taxon>
        <taxon>Gunneridae</taxon>
        <taxon>Pentapetalae</taxon>
        <taxon>asterids</taxon>
        <taxon>lamiids</taxon>
        <taxon>Solanales</taxon>
        <taxon>Solanaceae</taxon>
        <taxon>Solanoideae</taxon>
        <taxon>Solaneae</taxon>
        <taxon>Solanum</taxon>
    </lineage>
</organism>
<evidence type="ECO:0000313" key="1">
    <source>
        <dbReference type="EMBL" id="JAP25799.1"/>
    </source>
</evidence>